<feature type="domain" description="AB hydrolase-1" evidence="1">
    <location>
        <begin position="34"/>
        <end position="285"/>
    </location>
</feature>
<dbReference type="Pfam" id="PF12697">
    <property type="entry name" value="Abhydrolase_6"/>
    <property type="match status" value="1"/>
</dbReference>
<protein>
    <submittedName>
        <fullName evidence="2">Alpha/beta hydrolase</fullName>
    </submittedName>
</protein>
<dbReference type="Gene3D" id="3.40.50.1820">
    <property type="entry name" value="alpha/beta hydrolase"/>
    <property type="match status" value="1"/>
</dbReference>
<dbReference type="PANTHER" id="PTHR43798">
    <property type="entry name" value="MONOACYLGLYCEROL LIPASE"/>
    <property type="match status" value="1"/>
</dbReference>
<dbReference type="InterPro" id="IPR029058">
    <property type="entry name" value="AB_hydrolase_fold"/>
</dbReference>
<dbReference type="InterPro" id="IPR000639">
    <property type="entry name" value="Epox_hydrolase-like"/>
</dbReference>
<proteinExistence type="predicted"/>
<evidence type="ECO:0000259" key="1">
    <source>
        <dbReference type="Pfam" id="PF12697"/>
    </source>
</evidence>
<evidence type="ECO:0000313" key="2">
    <source>
        <dbReference type="EMBL" id="NKY32217.1"/>
    </source>
</evidence>
<keyword evidence="2" id="KW-0378">Hydrolase</keyword>
<comment type="caution">
    <text evidence="2">The sequence shown here is derived from an EMBL/GenBank/DDBJ whole genome shotgun (WGS) entry which is preliminary data.</text>
</comment>
<dbReference type="GO" id="GO:0046464">
    <property type="term" value="P:acylglycerol catabolic process"/>
    <property type="evidence" value="ECO:0007669"/>
    <property type="project" value="TreeGrafter"/>
</dbReference>
<dbReference type="PANTHER" id="PTHR43798:SF33">
    <property type="entry name" value="HYDROLASE, PUTATIVE (AFU_ORTHOLOGUE AFUA_2G14860)-RELATED"/>
    <property type="match status" value="1"/>
</dbReference>
<gene>
    <name evidence="2" type="ORF">HGA13_03880</name>
</gene>
<evidence type="ECO:0000313" key="3">
    <source>
        <dbReference type="Proteomes" id="UP000565715"/>
    </source>
</evidence>
<dbReference type="PRINTS" id="PR00412">
    <property type="entry name" value="EPOXHYDRLASE"/>
</dbReference>
<sequence length="296" mass="33540">MDEFASWRSNGQRFTHRGHQIFWRSGGTGSAGTLLCLHGFPTASWDWHRIWPDLCAQFARVLAPDLIGFGWSAKPQHYDYTIADQADLCEQLLREQGVERYHILAHDYGDTVAQELLARDAERRAAGDTSLIIESVCLLNGGLFPEAHRPRPIQRLLAGPLGPLVGRFGTEGTFAHSLAAVFGPDSKPDADEMHRFWLLWCSKHGKRNGHKLMGYLAERRTQRQRWVGALVRPQVPVRLIDGLRDPVSGERMARRYRRVVDEPDVVELPAAGHYPQLEAPQETLRAFHEFHTTRVG</sequence>
<name>A0A846X9T4_9NOCA</name>
<keyword evidence="3" id="KW-1185">Reference proteome</keyword>
<dbReference type="EMBL" id="JAAXOO010000001">
    <property type="protein sequence ID" value="NKY32217.1"/>
    <property type="molecule type" value="Genomic_DNA"/>
</dbReference>
<dbReference type="SUPFAM" id="SSF53474">
    <property type="entry name" value="alpha/beta-Hydrolases"/>
    <property type="match status" value="1"/>
</dbReference>
<dbReference type="GO" id="GO:0047372">
    <property type="term" value="F:monoacylglycerol lipase activity"/>
    <property type="evidence" value="ECO:0007669"/>
    <property type="project" value="TreeGrafter"/>
</dbReference>
<accession>A0A846X9T4</accession>
<dbReference type="Proteomes" id="UP000565715">
    <property type="component" value="Unassembled WGS sequence"/>
</dbReference>
<dbReference type="InterPro" id="IPR000073">
    <property type="entry name" value="AB_hydrolase_1"/>
</dbReference>
<organism evidence="2 3">
    <name type="scientific">Nocardia speluncae</name>
    <dbReference type="NCBI Taxonomy" id="419477"/>
    <lineage>
        <taxon>Bacteria</taxon>
        <taxon>Bacillati</taxon>
        <taxon>Actinomycetota</taxon>
        <taxon>Actinomycetes</taxon>
        <taxon>Mycobacteriales</taxon>
        <taxon>Nocardiaceae</taxon>
        <taxon>Nocardia</taxon>
    </lineage>
</organism>
<dbReference type="AlphaFoldDB" id="A0A846X9T4"/>
<reference evidence="2 3" key="1">
    <citation type="submission" date="2020-04" db="EMBL/GenBank/DDBJ databases">
        <title>MicrobeNet Type strains.</title>
        <authorList>
            <person name="Nicholson A.C."/>
        </authorList>
    </citation>
    <scope>NUCLEOTIDE SEQUENCE [LARGE SCALE GENOMIC DNA]</scope>
    <source>
        <strain evidence="2 3">DSM 45078</strain>
    </source>
</reference>
<dbReference type="RefSeq" id="WP_068036274.1">
    <property type="nucleotide sequence ID" value="NZ_JAAXOO010000001.1"/>
</dbReference>
<dbReference type="GO" id="GO:0016020">
    <property type="term" value="C:membrane"/>
    <property type="evidence" value="ECO:0007669"/>
    <property type="project" value="TreeGrafter"/>
</dbReference>
<dbReference type="InterPro" id="IPR050266">
    <property type="entry name" value="AB_hydrolase_sf"/>
</dbReference>